<dbReference type="EMBL" id="CH445372">
    <property type="protein sequence ID" value="EAT76131.1"/>
    <property type="molecule type" value="Genomic_DNA"/>
</dbReference>
<protein>
    <submittedName>
        <fullName evidence="2">Uncharacterized protein</fullName>
    </submittedName>
</protein>
<sequence>MYIHTCAPPTTTSSTLEIPASSSPHVARLLHRLRAPLATGEAEDVAPEGSHACLAEPVRRILRRYPKRRRHQRTLLDHKENGSIGPPWTFEWHGDPGAILSKWKVGSRVILAIRKKQRIWVEGLKNRQWAIGPPTAGGPPPAGPSNYGGNSAHGDPIRNDKPPPLPSSGSPGAAEPTSFTEEIVRYWNPVFGHIFGARDIDSKPP</sequence>
<evidence type="ECO:0000313" key="2">
    <source>
        <dbReference type="EMBL" id="EAT76131.1"/>
    </source>
</evidence>
<feature type="compositionally biased region" description="Low complexity" evidence="1">
    <location>
        <begin position="167"/>
        <end position="177"/>
    </location>
</feature>
<name>Q0TVN1_PHANO</name>
<gene>
    <name evidence="2" type="ORF">SNOG_16433</name>
</gene>
<feature type="region of interest" description="Disordered" evidence="1">
    <location>
        <begin position="129"/>
        <end position="177"/>
    </location>
</feature>
<dbReference type="RefSeq" id="XP_001806548.1">
    <property type="nucleotide sequence ID" value="XM_001806496.1"/>
</dbReference>
<evidence type="ECO:0000256" key="1">
    <source>
        <dbReference type="SAM" id="MobiDB-lite"/>
    </source>
</evidence>
<accession>Q0TVN1</accession>
<dbReference type="InParanoid" id="Q0TVN1"/>
<proteinExistence type="predicted"/>
<dbReference type="KEGG" id="pno:SNOG_16433"/>
<organism evidence="2 3">
    <name type="scientific">Phaeosphaeria nodorum (strain SN15 / ATCC MYA-4574 / FGSC 10173)</name>
    <name type="common">Glume blotch fungus</name>
    <name type="synonym">Parastagonospora nodorum</name>
    <dbReference type="NCBI Taxonomy" id="321614"/>
    <lineage>
        <taxon>Eukaryota</taxon>
        <taxon>Fungi</taxon>
        <taxon>Dikarya</taxon>
        <taxon>Ascomycota</taxon>
        <taxon>Pezizomycotina</taxon>
        <taxon>Dothideomycetes</taxon>
        <taxon>Pleosporomycetidae</taxon>
        <taxon>Pleosporales</taxon>
        <taxon>Pleosporineae</taxon>
        <taxon>Phaeosphaeriaceae</taxon>
        <taxon>Parastagonospora</taxon>
    </lineage>
</organism>
<dbReference type="HOGENOM" id="CLU_1337928_0_0_1"/>
<dbReference type="GeneID" id="5983483"/>
<dbReference type="AlphaFoldDB" id="Q0TVN1"/>
<dbReference type="Proteomes" id="UP000001055">
    <property type="component" value="Unassembled WGS sequence"/>
</dbReference>
<reference evidence="3" key="1">
    <citation type="journal article" date="2007" name="Plant Cell">
        <title>Dothideomycete-plant interactions illuminated by genome sequencing and EST analysis of the wheat pathogen Stagonospora nodorum.</title>
        <authorList>
            <person name="Hane J.K."/>
            <person name="Lowe R.G."/>
            <person name="Solomon P.S."/>
            <person name="Tan K.C."/>
            <person name="Schoch C.L."/>
            <person name="Spatafora J.W."/>
            <person name="Crous P.W."/>
            <person name="Kodira C."/>
            <person name="Birren B.W."/>
            <person name="Galagan J.E."/>
            <person name="Torriani S.F."/>
            <person name="McDonald B.A."/>
            <person name="Oliver R.P."/>
        </authorList>
    </citation>
    <scope>NUCLEOTIDE SEQUENCE [LARGE SCALE GENOMIC DNA]</scope>
    <source>
        <strain evidence="3">SN15 / ATCC MYA-4574 / FGSC 10173</strain>
    </source>
</reference>
<dbReference type="VEuPathDB" id="FungiDB:JI435_164330"/>
<evidence type="ECO:0000313" key="3">
    <source>
        <dbReference type="Proteomes" id="UP000001055"/>
    </source>
</evidence>